<dbReference type="InterPro" id="IPR011297">
    <property type="entry name" value="PTS_IIABC_b_glu"/>
</dbReference>
<dbReference type="GO" id="GO:0008982">
    <property type="term" value="F:protein-N(PI)-phosphohistidine-sugar phosphotransferase activity"/>
    <property type="evidence" value="ECO:0007669"/>
    <property type="project" value="InterPro"/>
</dbReference>
<comment type="catalytic activity">
    <reaction evidence="13">
        <text>N(pros)-phospho-L-histidyl-[protein](out) + sucrose = sucrose 6(G)-phosphate(in) + L-histidyl-[protein]</text>
        <dbReference type="Rhea" id="RHEA:49236"/>
        <dbReference type="Rhea" id="RHEA-COMP:9745"/>
        <dbReference type="Rhea" id="RHEA-COMP:9746"/>
        <dbReference type="ChEBI" id="CHEBI:17992"/>
        <dbReference type="ChEBI" id="CHEBI:29979"/>
        <dbReference type="ChEBI" id="CHEBI:64837"/>
        <dbReference type="ChEBI" id="CHEBI:91002"/>
        <dbReference type="EC" id="2.7.1.211"/>
    </reaction>
</comment>
<dbReference type="AlphaFoldDB" id="A0A1G9D6F3"/>
<reference evidence="22" key="1">
    <citation type="submission" date="2016-10" db="EMBL/GenBank/DDBJ databases">
        <authorList>
            <person name="Varghese N."/>
            <person name="Submissions S."/>
        </authorList>
    </citation>
    <scope>NUCLEOTIDE SEQUENCE [LARGE SCALE GENOMIC DNA]</scope>
    <source>
        <strain evidence="22">DSM 19181</strain>
    </source>
</reference>
<dbReference type="InterPro" id="IPR018113">
    <property type="entry name" value="PTrfase_EIIB_Cys"/>
</dbReference>
<sequence>MDYKKLASTILGEVGGEKNIKALGHCATRLRFNLKDDKKPNTDTLKNTPGIMGVVSKGGQYQVIIGSDVGSVYREITHQAPGLDDEGEETGEDDRSAVAKVIDTITGIFTPILPAITAAGMLQAVLSVLVVFNLVSNESQTYQVVQFMADSAFYFLPILLAMSSAQKFKTNAYLAAMIGGILLHPNFIAMVENAEATGGISLFGLPVSPITYSSSVIPIILSVWFMSYVEPIADRVSPKAIKFFSKPLITIAVVGTVAIVVIGPLGHFVSDIISSGIQGLENIAPWLVPTILGAFTPLMVATGTHYGIVPIGINNRMVNGYDTVIYPGMLASNVGQGAAALAVGFKSKDSTIKQLASSAGLTGLFGITEPALYGVNLRYKTPLYAAMLGGGVGGLYMGITRVRNFAGGSPGLLTLPSYIGDNTLQFFINAAIGAAISIAIAFTVSYILFKDPQSSEDELAKDGEAVTDPKASELGSAVTEKTTETIVSPMKGEAVDLVEVNDGMFSEEILGKGLAIRPDEGLVKAPVDGTVTAVFDSKHAIGITTDSGMELLIHVGIDTVQLNGEGYEYVVEKGQRVAVGDDLITFDLNFIIEQGFDTTTPIVITNSVDYQDILNLTNLDVDFGDKIIRAMP</sequence>
<keyword evidence="9 17" id="KW-1133">Transmembrane helix</keyword>
<feature type="domain" description="PTS EIIA type-1" evidence="18">
    <location>
        <begin position="502"/>
        <end position="606"/>
    </location>
</feature>
<dbReference type="PROSITE" id="PS00371">
    <property type="entry name" value="PTS_EIIA_TYPE_1_HIS"/>
    <property type="match status" value="1"/>
</dbReference>
<comment type="function">
    <text evidence="12">The phosphoenolpyruvate-dependent sugar phosphotransferase system (sugar PTS), a major carbohydrate active transport system, catalyzes the phosphorylation of incoming sugar substrates concomitantly with their translocation across the cell membrane. This system is involved in sucrose transport.</text>
</comment>
<evidence type="ECO:0000259" key="19">
    <source>
        <dbReference type="PROSITE" id="PS51098"/>
    </source>
</evidence>
<protein>
    <recommendedName>
        <fullName evidence="14">PTS system sucrose-specific EIIBCA component</fullName>
        <ecNumber evidence="11">2.7.1.211</ecNumber>
    </recommendedName>
    <alternativeName>
        <fullName evidence="15">EIIBCA-Scr</fullName>
    </alternativeName>
</protein>
<keyword evidence="6" id="KW-0598">Phosphotransferase system</keyword>
<dbReference type="FunFam" id="3.30.1360.60:FF:000001">
    <property type="entry name" value="PTS system glucose-specific IIBC component PtsG"/>
    <property type="match status" value="1"/>
</dbReference>
<keyword evidence="8" id="KW-0418">Kinase</keyword>
<feature type="domain" description="PTS EIIC type-1" evidence="20">
    <location>
        <begin position="103"/>
        <end position="460"/>
    </location>
</feature>
<keyword evidence="7 17" id="KW-0812">Transmembrane</keyword>
<evidence type="ECO:0000256" key="10">
    <source>
        <dbReference type="ARBA" id="ARBA00023136"/>
    </source>
</evidence>
<dbReference type="NCBIfam" id="TIGR00830">
    <property type="entry name" value="PTBA"/>
    <property type="match status" value="1"/>
</dbReference>
<dbReference type="Pfam" id="PF00358">
    <property type="entry name" value="PTS_EIIA_1"/>
    <property type="match status" value="1"/>
</dbReference>
<evidence type="ECO:0000256" key="2">
    <source>
        <dbReference type="ARBA" id="ARBA00022448"/>
    </source>
</evidence>
<dbReference type="NCBIfam" id="TIGR01995">
    <property type="entry name" value="PTS-II-ABC-beta"/>
    <property type="match status" value="1"/>
</dbReference>
<dbReference type="PROSITE" id="PS51098">
    <property type="entry name" value="PTS_EIIB_TYPE_1"/>
    <property type="match status" value="1"/>
</dbReference>
<keyword evidence="22" id="KW-1185">Reference proteome</keyword>
<dbReference type="GO" id="GO:0016301">
    <property type="term" value="F:kinase activity"/>
    <property type="evidence" value="ECO:0007669"/>
    <property type="project" value="UniProtKB-KW"/>
</dbReference>
<evidence type="ECO:0000313" key="22">
    <source>
        <dbReference type="Proteomes" id="UP000199433"/>
    </source>
</evidence>
<evidence type="ECO:0000256" key="7">
    <source>
        <dbReference type="ARBA" id="ARBA00022692"/>
    </source>
</evidence>
<dbReference type="InterPro" id="IPR036878">
    <property type="entry name" value="Glu_permease_IIB"/>
</dbReference>
<evidence type="ECO:0000256" key="14">
    <source>
        <dbReference type="ARBA" id="ARBA00074554"/>
    </source>
</evidence>
<evidence type="ECO:0000256" key="4">
    <source>
        <dbReference type="ARBA" id="ARBA00022597"/>
    </source>
</evidence>
<dbReference type="SUPFAM" id="SSF51261">
    <property type="entry name" value="Duplicated hybrid motif"/>
    <property type="match status" value="1"/>
</dbReference>
<dbReference type="Gene3D" id="3.30.1360.60">
    <property type="entry name" value="Glucose permease domain IIB"/>
    <property type="match status" value="1"/>
</dbReference>
<gene>
    <name evidence="21" type="ORF">SAMN04488098_104113</name>
</gene>
<proteinExistence type="predicted"/>
<feature type="transmembrane region" description="Helical" evidence="17">
    <location>
        <begin position="248"/>
        <end position="266"/>
    </location>
</feature>
<dbReference type="STRING" id="426701.SAMN04488098_104113"/>
<dbReference type="PANTHER" id="PTHR30175:SF1">
    <property type="entry name" value="PTS SYSTEM ARBUTIN-, CELLOBIOSE-, AND SALICIN-SPECIFIC EIIBC COMPONENT-RELATED"/>
    <property type="match status" value="1"/>
</dbReference>
<evidence type="ECO:0000256" key="11">
    <source>
        <dbReference type="ARBA" id="ARBA00044053"/>
    </source>
</evidence>
<comment type="subcellular location">
    <subcellularLocation>
        <location evidence="1">Cell membrane</location>
        <topology evidence="1">Multi-pass membrane protein</topology>
    </subcellularLocation>
</comment>
<name>A0A1G9D6F3_9LACT</name>
<evidence type="ECO:0000256" key="13">
    <source>
        <dbReference type="ARBA" id="ARBA00048931"/>
    </source>
</evidence>
<dbReference type="FunFam" id="2.70.70.10:FF:000001">
    <property type="entry name" value="PTS system glucose-specific IIA component"/>
    <property type="match status" value="1"/>
</dbReference>
<dbReference type="InterPro" id="IPR003352">
    <property type="entry name" value="PTS_EIIC"/>
</dbReference>
<evidence type="ECO:0000256" key="16">
    <source>
        <dbReference type="PROSITE-ProRule" id="PRU00421"/>
    </source>
</evidence>
<evidence type="ECO:0000256" key="15">
    <source>
        <dbReference type="ARBA" id="ARBA00081008"/>
    </source>
</evidence>
<dbReference type="SUPFAM" id="SSF55604">
    <property type="entry name" value="Glucose permease domain IIB"/>
    <property type="match status" value="1"/>
</dbReference>
<dbReference type="PROSITE" id="PS01035">
    <property type="entry name" value="PTS_EIIB_TYPE_1_CYS"/>
    <property type="match status" value="1"/>
</dbReference>
<dbReference type="Proteomes" id="UP000199433">
    <property type="component" value="Unassembled WGS sequence"/>
</dbReference>
<feature type="transmembrane region" description="Helical" evidence="17">
    <location>
        <begin position="210"/>
        <end position="228"/>
    </location>
</feature>
<dbReference type="PROSITE" id="PS51103">
    <property type="entry name" value="PTS_EIIC_TYPE_1"/>
    <property type="match status" value="1"/>
</dbReference>
<dbReference type="EMBL" id="FNFK01000041">
    <property type="protein sequence ID" value="SDK59275.1"/>
    <property type="molecule type" value="Genomic_DNA"/>
</dbReference>
<dbReference type="EC" id="2.7.1.211" evidence="11"/>
<evidence type="ECO:0000256" key="12">
    <source>
        <dbReference type="ARBA" id="ARBA00045139"/>
    </source>
</evidence>
<dbReference type="GO" id="GO:0005886">
    <property type="term" value="C:plasma membrane"/>
    <property type="evidence" value="ECO:0007669"/>
    <property type="project" value="UniProtKB-SubCell"/>
</dbReference>
<dbReference type="Pfam" id="PF00367">
    <property type="entry name" value="PTS_EIIB"/>
    <property type="match status" value="1"/>
</dbReference>
<dbReference type="GO" id="GO:0009401">
    <property type="term" value="P:phosphoenolpyruvate-dependent sugar phosphotransferase system"/>
    <property type="evidence" value="ECO:0007669"/>
    <property type="project" value="UniProtKB-KW"/>
</dbReference>
<feature type="transmembrane region" description="Helical" evidence="17">
    <location>
        <begin position="112"/>
        <end position="135"/>
    </location>
</feature>
<feature type="transmembrane region" description="Helical" evidence="17">
    <location>
        <begin position="383"/>
        <end position="406"/>
    </location>
</feature>
<dbReference type="InterPro" id="IPR001996">
    <property type="entry name" value="PTS_IIB_1"/>
</dbReference>
<dbReference type="InterPro" id="IPR013013">
    <property type="entry name" value="PTS_EIIC_1"/>
</dbReference>
<feature type="domain" description="PTS EIIB type-1" evidence="19">
    <location>
        <begin position="4"/>
        <end position="86"/>
    </location>
</feature>
<keyword evidence="4" id="KW-0762">Sugar transport</keyword>
<dbReference type="Pfam" id="PF02378">
    <property type="entry name" value="PTS_EIIC"/>
    <property type="match status" value="1"/>
</dbReference>
<evidence type="ECO:0000256" key="9">
    <source>
        <dbReference type="ARBA" id="ARBA00022989"/>
    </source>
</evidence>
<keyword evidence="2" id="KW-0813">Transport</keyword>
<dbReference type="InterPro" id="IPR001127">
    <property type="entry name" value="PTS_EIIA_1_perm"/>
</dbReference>
<evidence type="ECO:0000256" key="3">
    <source>
        <dbReference type="ARBA" id="ARBA00022475"/>
    </source>
</evidence>
<evidence type="ECO:0000259" key="20">
    <source>
        <dbReference type="PROSITE" id="PS51103"/>
    </source>
</evidence>
<dbReference type="GO" id="GO:0090589">
    <property type="term" value="F:protein-phosphocysteine-trehalose phosphotransferase system transporter activity"/>
    <property type="evidence" value="ECO:0007669"/>
    <property type="project" value="TreeGrafter"/>
</dbReference>
<dbReference type="Gene3D" id="2.70.70.10">
    <property type="entry name" value="Glucose Permease (Domain IIA)"/>
    <property type="match status" value="1"/>
</dbReference>
<evidence type="ECO:0000313" key="21">
    <source>
        <dbReference type="EMBL" id="SDK59275.1"/>
    </source>
</evidence>
<accession>A0A1G9D6F3</accession>
<keyword evidence="5" id="KW-0808">Transferase</keyword>
<evidence type="ECO:0000256" key="17">
    <source>
        <dbReference type="SAM" id="Phobius"/>
    </source>
</evidence>
<dbReference type="GO" id="GO:0015771">
    <property type="term" value="P:trehalose transport"/>
    <property type="evidence" value="ECO:0007669"/>
    <property type="project" value="TreeGrafter"/>
</dbReference>
<dbReference type="CDD" id="cd00212">
    <property type="entry name" value="PTS_IIB_glc"/>
    <property type="match status" value="1"/>
</dbReference>
<feature type="transmembrane region" description="Helical" evidence="17">
    <location>
        <begin position="426"/>
        <end position="449"/>
    </location>
</feature>
<feature type="active site" description="Phosphocysteine intermediate; for EIIB activity" evidence="16">
    <location>
        <position position="26"/>
    </location>
</feature>
<evidence type="ECO:0000256" key="8">
    <source>
        <dbReference type="ARBA" id="ARBA00022777"/>
    </source>
</evidence>
<dbReference type="PANTHER" id="PTHR30175">
    <property type="entry name" value="PHOSPHOTRANSFERASE SYSTEM TRANSPORT PROTEIN"/>
    <property type="match status" value="1"/>
</dbReference>
<evidence type="ECO:0000256" key="1">
    <source>
        <dbReference type="ARBA" id="ARBA00004651"/>
    </source>
</evidence>
<dbReference type="OrthoDB" id="9769191at2"/>
<evidence type="ECO:0000256" key="5">
    <source>
        <dbReference type="ARBA" id="ARBA00022679"/>
    </source>
</evidence>
<keyword evidence="3" id="KW-1003">Cell membrane</keyword>
<dbReference type="InterPro" id="IPR050558">
    <property type="entry name" value="PTS_Sugar-Specific_Components"/>
</dbReference>
<keyword evidence="10 17" id="KW-0472">Membrane</keyword>
<feature type="transmembrane region" description="Helical" evidence="17">
    <location>
        <begin position="172"/>
        <end position="190"/>
    </location>
</feature>
<dbReference type="RefSeq" id="WP_091267973.1">
    <property type="nucleotide sequence ID" value="NZ_FNFK01000041.1"/>
</dbReference>
<organism evidence="21 22">
    <name type="scientific">Alkalibacterium thalassium</name>
    <dbReference type="NCBI Taxonomy" id="426701"/>
    <lineage>
        <taxon>Bacteria</taxon>
        <taxon>Bacillati</taxon>
        <taxon>Bacillota</taxon>
        <taxon>Bacilli</taxon>
        <taxon>Lactobacillales</taxon>
        <taxon>Carnobacteriaceae</taxon>
        <taxon>Alkalibacterium</taxon>
    </lineage>
</organism>
<dbReference type="InterPro" id="IPR011055">
    <property type="entry name" value="Dup_hybrid_motif"/>
</dbReference>
<evidence type="ECO:0000256" key="6">
    <source>
        <dbReference type="ARBA" id="ARBA00022683"/>
    </source>
</evidence>
<feature type="transmembrane region" description="Helical" evidence="17">
    <location>
        <begin position="141"/>
        <end position="160"/>
    </location>
</feature>
<evidence type="ECO:0000259" key="18">
    <source>
        <dbReference type="PROSITE" id="PS51093"/>
    </source>
</evidence>
<dbReference type="PROSITE" id="PS51093">
    <property type="entry name" value="PTS_EIIA_TYPE_1"/>
    <property type="match status" value="1"/>
</dbReference>
<feature type="transmembrane region" description="Helical" evidence="17">
    <location>
        <begin position="286"/>
        <end position="309"/>
    </location>
</feature>